<dbReference type="Gene3D" id="3.40.50.2000">
    <property type="entry name" value="Glycogen Phosphorylase B"/>
    <property type="match status" value="2"/>
</dbReference>
<dbReference type="PANTHER" id="PTHR12526:SF630">
    <property type="entry name" value="GLYCOSYLTRANSFERASE"/>
    <property type="match status" value="1"/>
</dbReference>
<name>A0A0S7BZC7_9BACT</name>
<dbReference type="STRING" id="1678841.TBC1_11487"/>
<dbReference type="InterPro" id="IPR001296">
    <property type="entry name" value="Glyco_trans_1"/>
</dbReference>
<protein>
    <submittedName>
        <fullName evidence="2">Glycosyltransferase</fullName>
    </submittedName>
</protein>
<dbReference type="EMBL" id="DF968182">
    <property type="protein sequence ID" value="GAP42358.1"/>
    <property type="molecule type" value="Genomic_DNA"/>
</dbReference>
<dbReference type="PATRIC" id="fig|1678841.3.peg.559"/>
<dbReference type="Pfam" id="PF00534">
    <property type="entry name" value="Glycos_transf_1"/>
    <property type="match status" value="1"/>
</dbReference>
<evidence type="ECO:0000259" key="1">
    <source>
        <dbReference type="Pfam" id="PF00534"/>
    </source>
</evidence>
<dbReference type="CDD" id="cd03801">
    <property type="entry name" value="GT4_PimA-like"/>
    <property type="match status" value="1"/>
</dbReference>
<feature type="domain" description="Glycosyl transferase family 1" evidence="1">
    <location>
        <begin position="202"/>
        <end position="376"/>
    </location>
</feature>
<organism evidence="2">
    <name type="scientific">Lentimicrobium saccharophilum</name>
    <dbReference type="NCBI Taxonomy" id="1678841"/>
    <lineage>
        <taxon>Bacteria</taxon>
        <taxon>Pseudomonadati</taxon>
        <taxon>Bacteroidota</taxon>
        <taxon>Bacteroidia</taxon>
        <taxon>Bacteroidales</taxon>
        <taxon>Lentimicrobiaceae</taxon>
        <taxon>Lentimicrobium</taxon>
    </lineage>
</organism>
<proteinExistence type="predicted"/>
<gene>
    <name evidence="2" type="ORF">TBC1_11487</name>
</gene>
<dbReference type="AlphaFoldDB" id="A0A0S7BZC7"/>
<keyword evidence="3" id="KW-1185">Reference proteome</keyword>
<evidence type="ECO:0000313" key="2">
    <source>
        <dbReference type="EMBL" id="GAP42358.1"/>
    </source>
</evidence>
<dbReference type="PANTHER" id="PTHR12526">
    <property type="entry name" value="GLYCOSYLTRANSFERASE"/>
    <property type="match status" value="1"/>
</dbReference>
<evidence type="ECO:0000313" key="3">
    <source>
        <dbReference type="Proteomes" id="UP000053091"/>
    </source>
</evidence>
<accession>A0A0S7BZC7</accession>
<dbReference type="GO" id="GO:0016757">
    <property type="term" value="F:glycosyltransferase activity"/>
    <property type="evidence" value="ECO:0007669"/>
    <property type="project" value="InterPro"/>
</dbReference>
<keyword evidence="2" id="KW-0808">Transferase</keyword>
<dbReference type="RefSeq" id="WP_062037969.1">
    <property type="nucleotide sequence ID" value="NZ_DF968182.1"/>
</dbReference>
<sequence length="403" mass="45514">MKPEPTKLNLVLILTGGYGFPTGDAYTNRILAFAKGFVKNGCRVSLLIIYPGRKNQVSKSGSMEGFDYYFCTSPIWPDGKLRKIATGIKGIFNSLIMLQKLNRESIIDAIITFSQKFSQNFPVYLFTRLKGILFFRENNEYPRIVLSRGHDKLSSVERLYFSFVNRFFDGYIYISTSLVAFNKPFIGKNMPVMIVPIIVDDDRFIFDQFPPQKEITFCGNLYGEKDGVTLLIQSFALIHKDFPAYILKLIGHTSNPVEFEKLSQLVYELEVSEKVVFTGFVHRDHVPELLDQSALLVLARPDNIQAKGGFPTKLGEYLATGRPVLVTSVGDIPNYIHDGVNGFLARPGSVEDFAGKIRMILQDYENAADVGKEGKKLSLTSFNNKFQAERILGFIEMVKNNKN</sequence>
<dbReference type="OrthoDB" id="7560678at2"/>
<dbReference type="SUPFAM" id="SSF53756">
    <property type="entry name" value="UDP-Glycosyltransferase/glycogen phosphorylase"/>
    <property type="match status" value="1"/>
</dbReference>
<reference evidence="2" key="1">
    <citation type="journal article" date="2015" name="Genome Announc.">
        <title>Draft Genome Sequence of Bacteroidales Strain TBC1, a Novel Isolate from a Methanogenic Wastewater Treatment System.</title>
        <authorList>
            <person name="Tourlousse D.M."/>
            <person name="Matsuura N."/>
            <person name="Sun L."/>
            <person name="Toyonaga M."/>
            <person name="Kuroda K."/>
            <person name="Ohashi A."/>
            <person name="Cruz R."/>
            <person name="Yamaguchi T."/>
            <person name="Sekiguchi Y."/>
        </authorList>
    </citation>
    <scope>NUCLEOTIDE SEQUENCE [LARGE SCALE GENOMIC DNA]</scope>
    <source>
        <strain evidence="2">TBC1</strain>
    </source>
</reference>
<dbReference type="Proteomes" id="UP000053091">
    <property type="component" value="Unassembled WGS sequence"/>
</dbReference>